<dbReference type="OrthoDB" id="9034298at2"/>
<evidence type="ECO:0000313" key="8">
    <source>
        <dbReference type="EMBL" id="PSU35534.1"/>
    </source>
</evidence>
<comment type="subcellular location">
    <subcellularLocation>
        <location evidence="1">Cell inner membrane</location>
        <topology evidence="1">Multi-pass membrane protein</topology>
    </subcellularLocation>
</comment>
<comment type="caution">
    <text evidence="8">The sequence shown here is derived from an EMBL/GenBank/DDBJ whole genome shotgun (WGS) entry which is preliminary data.</text>
</comment>
<feature type="transmembrane region" description="Helical" evidence="7">
    <location>
        <begin position="300"/>
        <end position="323"/>
    </location>
</feature>
<feature type="transmembrane region" description="Helical" evidence="7">
    <location>
        <begin position="133"/>
        <end position="156"/>
    </location>
</feature>
<dbReference type="GO" id="GO:0005886">
    <property type="term" value="C:plasma membrane"/>
    <property type="evidence" value="ECO:0007669"/>
    <property type="project" value="UniProtKB-SubCell"/>
</dbReference>
<evidence type="ECO:0000256" key="2">
    <source>
        <dbReference type="ARBA" id="ARBA00022475"/>
    </source>
</evidence>
<proteinExistence type="predicted"/>
<keyword evidence="4 7" id="KW-1133">Transmembrane helix</keyword>
<feature type="region of interest" description="Disordered" evidence="6">
    <location>
        <begin position="370"/>
        <end position="398"/>
    </location>
</feature>
<evidence type="ECO:0000256" key="5">
    <source>
        <dbReference type="ARBA" id="ARBA00023136"/>
    </source>
</evidence>
<dbReference type="Proteomes" id="UP000241222">
    <property type="component" value="Unassembled WGS sequence"/>
</dbReference>
<feature type="transmembrane region" description="Helical" evidence="7">
    <location>
        <begin position="163"/>
        <end position="181"/>
    </location>
</feature>
<sequence>MQSKSIILSALGQDRGGKIVLALLISAVILVPMANLLLPVGHPLHIETFTISLMGKYLSYAMLALAVDLVWGYLGILSLGHGAFFALGGYAMGMYLMRQIGDRGVYGNPVLPDFMVFLNWQELPWFWQGFDQFWLACLMVVLVPGALAYVFGYLAFRSRVSGVYLSIMTQALTYALLLAFFRNEMGFGGNNGLTDFKDILGYSLQQDTTKVALFVCTGLALAVSYVVCRIIVSSRLGRAALAIRDTESRTRFMGYDVDGIKLWIFVLSAVIAGIAGALYVPQVGIINPGEFAPLNSIEVVVWVALGGRATLFGAIIGALIINYAKSWFTVEFPEVWLFALGGLFVLSTMYFPKGVIGFISDITARVSQGKKGKSSQQSGGSSQSGKPQQECGVNEVVS</sequence>
<keyword evidence="3 7" id="KW-0812">Transmembrane</keyword>
<feature type="transmembrane region" description="Helical" evidence="7">
    <location>
        <begin position="60"/>
        <end position="93"/>
    </location>
</feature>
<dbReference type="EMBL" id="PYMH01000001">
    <property type="protein sequence ID" value="PSU35534.1"/>
    <property type="molecule type" value="Genomic_DNA"/>
</dbReference>
<gene>
    <name evidence="8" type="primary">urtC</name>
    <name evidence="8" type="ORF">C9I99_00500</name>
</gene>
<evidence type="ECO:0000256" key="7">
    <source>
        <dbReference type="SAM" id="Phobius"/>
    </source>
</evidence>
<dbReference type="CDD" id="cd06581">
    <property type="entry name" value="TM_PBP1_LivM_like"/>
    <property type="match status" value="1"/>
</dbReference>
<evidence type="ECO:0000313" key="9">
    <source>
        <dbReference type="Proteomes" id="UP000241222"/>
    </source>
</evidence>
<reference evidence="8 9" key="1">
    <citation type="submission" date="2018-03" db="EMBL/GenBank/DDBJ databases">
        <title>Whole genome sequencing of Histamine producing bacteria.</title>
        <authorList>
            <person name="Butler K."/>
        </authorList>
    </citation>
    <scope>NUCLEOTIDE SEQUENCE [LARGE SCALE GENOMIC DNA]</scope>
    <source>
        <strain evidence="8 9">JCM 13586</strain>
    </source>
</reference>
<evidence type="ECO:0000256" key="1">
    <source>
        <dbReference type="ARBA" id="ARBA00004429"/>
    </source>
</evidence>
<feature type="transmembrane region" description="Helical" evidence="7">
    <location>
        <begin position="20"/>
        <end position="40"/>
    </location>
</feature>
<keyword evidence="5 7" id="KW-0472">Membrane</keyword>
<evidence type="ECO:0000256" key="3">
    <source>
        <dbReference type="ARBA" id="ARBA00022692"/>
    </source>
</evidence>
<dbReference type="Pfam" id="PF02653">
    <property type="entry name" value="BPD_transp_2"/>
    <property type="match status" value="1"/>
</dbReference>
<dbReference type="InterPro" id="IPR001851">
    <property type="entry name" value="ABC_transp_permease"/>
</dbReference>
<feature type="transmembrane region" description="Helical" evidence="7">
    <location>
        <begin position="211"/>
        <end position="232"/>
    </location>
</feature>
<feature type="transmembrane region" description="Helical" evidence="7">
    <location>
        <begin position="105"/>
        <end position="121"/>
    </location>
</feature>
<dbReference type="PANTHER" id="PTHR30482:SF4">
    <property type="entry name" value="SLR1201 PROTEIN"/>
    <property type="match status" value="1"/>
</dbReference>
<name>A0A2T3J2K7_9GAMM</name>
<dbReference type="InterPro" id="IPR043428">
    <property type="entry name" value="LivM-like"/>
</dbReference>
<dbReference type="GO" id="GO:0015658">
    <property type="term" value="F:branched-chain amino acid transmembrane transporter activity"/>
    <property type="evidence" value="ECO:0007669"/>
    <property type="project" value="InterPro"/>
</dbReference>
<feature type="transmembrane region" description="Helical" evidence="7">
    <location>
        <begin position="260"/>
        <end position="280"/>
    </location>
</feature>
<feature type="transmembrane region" description="Helical" evidence="7">
    <location>
        <begin position="335"/>
        <end position="352"/>
    </location>
</feature>
<protein>
    <submittedName>
        <fullName evidence="8">Urea ABC transporter permease subunit UrtC</fullName>
    </submittedName>
</protein>
<dbReference type="RefSeq" id="WP_107346890.1">
    <property type="nucleotide sequence ID" value="NZ_PYMH01000001.1"/>
</dbReference>
<accession>A0A2T3J2K7</accession>
<feature type="compositionally biased region" description="Low complexity" evidence="6">
    <location>
        <begin position="374"/>
        <end position="386"/>
    </location>
</feature>
<dbReference type="AlphaFoldDB" id="A0A2T3J2K7"/>
<evidence type="ECO:0000256" key="6">
    <source>
        <dbReference type="SAM" id="MobiDB-lite"/>
    </source>
</evidence>
<dbReference type="NCBIfam" id="TIGR03408">
    <property type="entry name" value="urea_trans_UrtC"/>
    <property type="match status" value="1"/>
</dbReference>
<dbReference type="PANTHER" id="PTHR30482">
    <property type="entry name" value="HIGH-AFFINITY BRANCHED-CHAIN AMINO ACID TRANSPORT SYSTEM PERMEASE"/>
    <property type="match status" value="1"/>
</dbReference>
<evidence type="ECO:0000256" key="4">
    <source>
        <dbReference type="ARBA" id="ARBA00022989"/>
    </source>
</evidence>
<keyword evidence="9" id="KW-1185">Reference proteome</keyword>
<keyword evidence="2" id="KW-1003">Cell membrane</keyword>
<dbReference type="InterPro" id="IPR017778">
    <property type="entry name" value="ABC_transptr_urea_perm_UrtC"/>
</dbReference>
<organism evidence="8 9">
    <name type="scientific">Photobacterium lutimaris</name>
    <dbReference type="NCBI Taxonomy" id="388278"/>
    <lineage>
        <taxon>Bacteria</taxon>
        <taxon>Pseudomonadati</taxon>
        <taxon>Pseudomonadota</taxon>
        <taxon>Gammaproteobacteria</taxon>
        <taxon>Vibrionales</taxon>
        <taxon>Vibrionaceae</taxon>
        <taxon>Photobacterium</taxon>
    </lineage>
</organism>